<dbReference type="RefSeq" id="WP_220582705.1">
    <property type="nucleotide sequence ID" value="NZ_RKLT01000039.1"/>
</dbReference>
<proteinExistence type="predicted"/>
<feature type="transmembrane region" description="Helical" evidence="2">
    <location>
        <begin position="239"/>
        <end position="259"/>
    </location>
</feature>
<keyword evidence="2" id="KW-0472">Membrane</keyword>
<evidence type="ECO:0000256" key="2">
    <source>
        <dbReference type="SAM" id="Phobius"/>
    </source>
</evidence>
<keyword evidence="4" id="KW-1185">Reference proteome</keyword>
<protein>
    <submittedName>
        <fullName evidence="3">Uncharacterized protein</fullName>
    </submittedName>
</protein>
<feature type="compositionally biased region" description="Polar residues" evidence="1">
    <location>
        <begin position="354"/>
        <end position="367"/>
    </location>
</feature>
<feature type="transmembrane region" description="Helical" evidence="2">
    <location>
        <begin position="134"/>
        <end position="152"/>
    </location>
</feature>
<feature type="transmembrane region" description="Helical" evidence="2">
    <location>
        <begin position="196"/>
        <end position="219"/>
    </location>
</feature>
<comment type="caution">
    <text evidence="3">The sequence shown here is derived from an EMBL/GenBank/DDBJ whole genome shotgun (WGS) entry which is preliminary data.</text>
</comment>
<feature type="region of interest" description="Disordered" evidence="1">
    <location>
        <begin position="343"/>
        <end position="415"/>
    </location>
</feature>
<dbReference type="EMBL" id="RKLT01000039">
    <property type="protein sequence ID" value="MBX0298124.1"/>
    <property type="molecule type" value="Genomic_DNA"/>
</dbReference>
<sequence>MPDTSSAPTPGDAPTPPSTNATNGTARDAGGGLLPSPEEALTAAIEWIVNSIVEGATAFLELFNRFVFGIRLPGHAGEVASWGPPEAGLWSGAWALYWTLVPLALALLVFQAMRAQGSLSGRETKAKLGEIGKCAALILAGWPVAIGGLYLADGIAMALAPDASALLSTPGNIGKLGLGILVGGALITAQSGLVLVAVAIVFIEQIILIAAVAGWPIWWGLRPSDSGFANAASGIGLSMYVGVAGAKVVQACIAFFVFHSEWSLAGGAGDAVLSLLGSAVGLGVAFVGVPVVIGRNFVPEVMTVLGTPGVKVAESSASVARDRAGGAAGTASNYASSAHSRAATAAPSSVPSPTWSRGSSGEASAAQTVPDDYTPSPEPGARQASSLSSPDSENSSNSTPNTSRKRRIEALNGRY</sequence>
<organism evidence="3 4">
    <name type="scientific">Haloarcula nitratireducens</name>
    <dbReference type="NCBI Taxonomy" id="2487749"/>
    <lineage>
        <taxon>Archaea</taxon>
        <taxon>Methanobacteriati</taxon>
        <taxon>Methanobacteriota</taxon>
        <taxon>Stenosarchaea group</taxon>
        <taxon>Halobacteria</taxon>
        <taxon>Halobacteriales</taxon>
        <taxon>Haloarculaceae</taxon>
        <taxon>Haloarcula</taxon>
    </lineage>
</organism>
<dbReference type="AlphaFoldDB" id="A0AAW4PK99"/>
<reference evidence="3 4" key="1">
    <citation type="submission" date="2021-06" db="EMBL/GenBank/DDBJ databases">
        <title>Halomicroarcula sp. a new haloarchaeum isolated from saline soil.</title>
        <authorList>
            <person name="Duran-Viseras A."/>
            <person name="Sanchez-Porro C."/>
            <person name="Ventosa A."/>
        </authorList>
    </citation>
    <scope>NUCLEOTIDE SEQUENCE [LARGE SCALE GENOMIC DNA]</scope>
    <source>
        <strain evidence="3 4">F27</strain>
    </source>
</reference>
<dbReference type="InterPro" id="IPR045782">
    <property type="entry name" value="TrbL_3"/>
</dbReference>
<keyword evidence="2" id="KW-0812">Transmembrane</keyword>
<feature type="transmembrane region" description="Helical" evidence="2">
    <location>
        <begin position="271"/>
        <end position="293"/>
    </location>
</feature>
<name>A0AAW4PK99_9EURY</name>
<evidence type="ECO:0000256" key="1">
    <source>
        <dbReference type="SAM" id="MobiDB-lite"/>
    </source>
</evidence>
<feature type="compositionally biased region" description="Low complexity" evidence="1">
    <location>
        <begin position="343"/>
        <end position="353"/>
    </location>
</feature>
<keyword evidence="2" id="KW-1133">Transmembrane helix</keyword>
<feature type="transmembrane region" description="Helical" evidence="2">
    <location>
        <begin position="94"/>
        <end position="113"/>
    </location>
</feature>
<feature type="region of interest" description="Disordered" evidence="1">
    <location>
        <begin position="1"/>
        <end position="33"/>
    </location>
</feature>
<accession>A0AAW4PK99</accession>
<feature type="transmembrane region" description="Helical" evidence="2">
    <location>
        <begin position="172"/>
        <end position="189"/>
    </location>
</feature>
<feature type="compositionally biased region" description="Low complexity" evidence="1">
    <location>
        <begin position="385"/>
        <end position="402"/>
    </location>
</feature>
<dbReference type="Pfam" id="PF19590">
    <property type="entry name" value="TrbL_3"/>
    <property type="match status" value="1"/>
</dbReference>
<evidence type="ECO:0000313" key="3">
    <source>
        <dbReference type="EMBL" id="MBX0298124.1"/>
    </source>
</evidence>
<evidence type="ECO:0000313" key="4">
    <source>
        <dbReference type="Proteomes" id="UP001430455"/>
    </source>
</evidence>
<gene>
    <name evidence="3" type="ORF">EGH23_25005</name>
</gene>
<dbReference type="Proteomes" id="UP001430455">
    <property type="component" value="Unassembled WGS sequence"/>
</dbReference>